<evidence type="ECO:0000313" key="2">
    <source>
        <dbReference type="Proteomes" id="UP001151760"/>
    </source>
</evidence>
<accession>A0ABQ5A767</accession>
<comment type="caution">
    <text evidence="1">The sequence shown here is derived from an EMBL/GenBank/DDBJ whole genome shotgun (WGS) entry which is preliminary data.</text>
</comment>
<protein>
    <submittedName>
        <fullName evidence="1">Uncharacterized protein</fullName>
    </submittedName>
</protein>
<keyword evidence="2" id="KW-1185">Reference proteome</keyword>
<dbReference type="EMBL" id="BQNB010011975">
    <property type="protein sequence ID" value="GJS97586.1"/>
    <property type="molecule type" value="Genomic_DNA"/>
</dbReference>
<name>A0ABQ5A767_9ASTR</name>
<sequence length="247" mass="27792">MLLFHEFIKLKDLRQIYFPLDNSCDYNLIVAFCQPTPASFANLDGVDLLTGSRGDNIYTLSLGNMMASSPICLLSKASKTKSWFWALVRLSHLNLVLSIILPRLELATKLFGGDGVAGYTLQQPDLQKEDESRMNFLGGEVGGGPVSAMEGHPREVDARYVKTNGRHNYSDRNVRDKERSSCEGMLNNEFASIQILDSQIRCFTSISKDQKQNACRSHENLDCVTSTTEQIKKQELDSRLRSWKSDD</sequence>
<reference evidence="1" key="2">
    <citation type="submission" date="2022-01" db="EMBL/GenBank/DDBJ databases">
        <authorList>
            <person name="Yamashiro T."/>
            <person name="Shiraishi A."/>
            <person name="Satake H."/>
            <person name="Nakayama K."/>
        </authorList>
    </citation>
    <scope>NUCLEOTIDE SEQUENCE</scope>
</reference>
<reference evidence="1" key="1">
    <citation type="journal article" date="2022" name="Int. J. Mol. Sci.">
        <title>Draft Genome of Tanacetum Coccineum: Genomic Comparison of Closely Related Tanacetum-Family Plants.</title>
        <authorList>
            <person name="Yamashiro T."/>
            <person name="Shiraishi A."/>
            <person name="Nakayama K."/>
            <person name="Satake H."/>
        </authorList>
    </citation>
    <scope>NUCLEOTIDE SEQUENCE</scope>
</reference>
<organism evidence="1 2">
    <name type="scientific">Tanacetum coccineum</name>
    <dbReference type="NCBI Taxonomy" id="301880"/>
    <lineage>
        <taxon>Eukaryota</taxon>
        <taxon>Viridiplantae</taxon>
        <taxon>Streptophyta</taxon>
        <taxon>Embryophyta</taxon>
        <taxon>Tracheophyta</taxon>
        <taxon>Spermatophyta</taxon>
        <taxon>Magnoliopsida</taxon>
        <taxon>eudicotyledons</taxon>
        <taxon>Gunneridae</taxon>
        <taxon>Pentapetalae</taxon>
        <taxon>asterids</taxon>
        <taxon>campanulids</taxon>
        <taxon>Asterales</taxon>
        <taxon>Asteraceae</taxon>
        <taxon>Asteroideae</taxon>
        <taxon>Anthemideae</taxon>
        <taxon>Anthemidinae</taxon>
        <taxon>Tanacetum</taxon>
    </lineage>
</organism>
<dbReference type="Proteomes" id="UP001151760">
    <property type="component" value="Unassembled WGS sequence"/>
</dbReference>
<evidence type="ECO:0000313" key="1">
    <source>
        <dbReference type="EMBL" id="GJS97586.1"/>
    </source>
</evidence>
<proteinExistence type="predicted"/>
<gene>
    <name evidence="1" type="ORF">Tco_0804554</name>
</gene>